<reference evidence="1" key="1">
    <citation type="journal article" date="2023" name="Insect Mol. Biol.">
        <title>Genome sequencing provides insights into the evolution of gene families encoding plant cell wall-degrading enzymes in longhorned beetles.</title>
        <authorList>
            <person name="Shin N.R."/>
            <person name="Okamura Y."/>
            <person name="Kirsch R."/>
            <person name="Pauchet Y."/>
        </authorList>
    </citation>
    <scope>NUCLEOTIDE SEQUENCE</scope>
    <source>
        <strain evidence="1">AMC_N1</strain>
    </source>
</reference>
<dbReference type="AlphaFoldDB" id="A0AAV8YT76"/>
<name>A0AAV8YT76_9CUCU</name>
<keyword evidence="2" id="KW-1185">Reference proteome</keyword>
<evidence type="ECO:0008006" key="3">
    <source>
        <dbReference type="Google" id="ProtNLM"/>
    </source>
</evidence>
<dbReference type="PANTHER" id="PTHR33332">
    <property type="entry name" value="REVERSE TRANSCRIPTASE DOMAIN-CONTAINING PROTEIN"/>
    <property type="match status" value="1"/>
</dbReference>
<proteinExistence type="predicted"/>
<sequence length="638" mass="72542">MDAEQDSRLGYREYVLDISLGTPGIASRIQNWAVSEEYSGSDHQHITFNVDETPALKTQHGPEERRWNARKLDLEALLAALSRSWPTLKLHPTPKTGRETEKLVLTTMKAIAASCDASMPQLRNRGFLTSAYWWTAEIATLRKRCHELRRQATRAAKRTPDQAVYSSEYKKAKKDLNRAIKTSKASLWKEICNDLDKDIWGKAYQIVVKKLGRASPVAPKPPAIMDDIVAELFPKHPLREKRHYARKGETKLFTAKELQDAAKTLKAGKAPGPDGIPTSLLDIPLPKQVQLTGFADDIAATIVADSAEEAELLVRSTIDTVEDWLEQHRLKLAKQKTEMVVLTRQKWFPKPFKVDIGETTLTSTRALRYLGVMIDDKLSFREHLESACIRASKTVSSLSRILTNTIGPRTKKRRVLLEVVHSILLYGAEIWADILKQKTYRRKMAAVQRRGALRVTCAYRTVSEAAVLVIAGAPPIDLLAFERAKLYNAKINGDNSNEARARLKKETLREWQNRWTSGETGRWTERLIPDISGWLSRKHGETDFYLTQLLTGHGQFNAYLFKMSLHQSPTCKYCPDKIDDAEHTFFECDRWKDYRSSTEEIIGARLSPAGLVTYMLKQEDNWSAVAAYAQRLLKRKNR</sequence>
<dbReference type="EMBL" id="JAPWTK010000053">
    <property type="protein sequence ID" value="KAJ8953837.1"/>
    <property type="molecule type" value="Genomic_DNA"/>
</dbReference>
<evidence type="ECO:0000313" key="1">
    <source>
        <dbReference type="EMBL" id="KAJ8953837.1"/>
    </source>
</evidence>
<gene>
    <name evidence="1" type="ORF">NQ318_006687</name>
</gene>
<dbReference type="Proteomes" id="UP001162162">
    <property type="component" value="Unassembled WGS sequence"/>
</dbReference>
<evidence type="ECO:0000313" key="2">
    <source>
        <dbReference type="Proteomes" id="UP001162162"/>
    </source>
</evidence>
<dbReference type="InterPro" id="IPR036691">
    <property type="entry name" value="Endo/exonu/phosph_ase_sf"/>
</dbReference>
<comment type="caution">
    <text evidence="1">The sequence shown here is derived from an EMBL/GenBank/DDBJ whole genome shotgun (WGS) entry which is preliminary data.</text>
</comment>
<protein>
    <recommendedName>
        <fullName evidence="3">Reverse transcriptase</fullName>
    </recommendedName>
</protein>
<accession>A0AAV8YT76</accession>
<organism evidence="1 2">
    <name type="scientific">Aromia moschata</name>
    <dbReference type="NCBI Taxonomy" id="1265417"/>
    <lineage>
        <taxon>Eukaryota</taxon>
        <taxon>Metazoa</taxon>
        <taxon>Ecdysozoa</taxon>
        <taxon>Arthropoda</taxon>
        <taxon>Hexapoda</taxon>
        <taxon>Insecta</taxon>
        <taxon>Pterygota</taxon>
        <taxon>Neoptera</taxon>
        <taxon>Endopterygota</taxon>
        <taxon>Coleoptera</taxon>
        <taxon>Polyphaga</taxon>
        <taxon>Cucujiformia</taxon>
        <taxon>Chrysomeloidea</taxon>
        <taxon>Cerambycidae</taxon>
        <taxon>Cerambycinae</taxon>
        <taxon>Callichromatini</taxon>
        <taxon>Aromia</taxon>
    </lineage>
</organism>
<dbReference type="SUPFAM" id="SSF56219">
    <property type="entry name" value="DNase I-like"/>
    <property type="match status" value="1"/>
</dbReference>